<dbReference type="AlphaFoldDB" id="A0A8H5HUQ2"/>
<sequence>MLTMRNDEKYAEDDDEDTLSIVSSSEFSPSSSLSPLRSYLRSVLLPIVQRESHYVANIQKRFRSPWWDKYFVYTSALGTHTFFIILLPALFFFGFNVEGITNHEMGFGLLMIMGGGVYSSSFIKDLVCSPRPLAPPVTRLTLGNHHLEYGFPSTHSANSVSIALFFWGYIHTFLDPSQTTIYWLSTVLLALYAFSIVGGRIYTAMHSFVDCIFGVLLGGFVWWSVTDQFGGLGLGRRLHDWVVCAASGLPYPGPNSALNSYTLIDTILSLRVFSYTLSPPLILSFVFLLIINQHPQPIDDCPCFEDAVATGAVVYGALLGSWVTTYFHLDNLVQKVGGPRPQLGSGWQILNHSSHLTSSPNTTTGETWTFLSPQPFIYTTPLFILVSVAKLVLGVGIIFIWRLLAKSVLSFLLPPIFRLVAKGVGFVRRTLGLRWLGMPNRRFYLPATEYAGPVPGLGLGFGVQGRDGGEEEEGDEGMGGQRSRPMSVPSMIDLPSTLRVSVEKQGGIGSAPYAYTSPYAALNGGSGSGLRRVNGDGDDGKDEGAGNVNDENRKEDGENGRKFRHYDADVLTKVIVYAGMAILSTEVSPLVFELLGWGVHVMPPLDAVVVQ</sequence>
<accession>A0A8H5HUQ2</accession>
<dbReference type="SUPFAM" id="SSF48317">
    <property type="entry name" value="Acid phosphatase/Vanadium-dependent haloperoxidase"/>
    <property type="match status" value="1"/>
</dbReference>
<feature type="domain" description="Phosphatidic acid phosphatase type 2/haloperoxidase" evidence="10">
    <location>
        <begin position="107"/>
        <end position="226"/>
    </location>
</feature>
<feature type="transmembrane region" description="Helical" evidence="9">
    <location>
        <begin position="208"/>
        <end position="225"/>
    </location>
</feature>
<feature type="transmembrane region" description="Helical" evidence="9">
    <location>
        <begin position="70"/>
        <end position="93"/>
    </location>
</feature>
<reference evidence="11 12" key="1">
    <citation type="journal article" date="2020" name="ISME J.">
        <title>Uncovering the hidden diversity of litter-decomposition mechanisms in mushroom-forming fungi.</title>
        <authorList>
            <person name="Floudas D."/>
            <person name="Bentzer J."/>
            <person name="Ahren D."/>
            <person name="Johansson T."/>
            <person name="Persson P."/>
            <person name="Tunlid A."/>
        </authorList>
    </citation>
    <scope>NUCLEOTIDE SEQUENCE [LARGE SCALE GENOMIC DNA]</scope>
    <source>
        <strain evidence="11 12">CBS 406.79</strain>
    </source>
</reference>
<dbReference type="InterPro" id="IPR000326">
    <property type="entry name" value="PAP2/HPO"/>
</dbReference>
<evidence type="ECO:0000256" key="2">
    <source>
        <dbReference type="ARBA" id="ARBA00022692"/>
    </source>
</evidence>
<feature type="transmembrane region" description="Helical" evidence="9">
    <location>
        <begin position="180"/>
        <end position="201"/>
    </location>
</feature>
<evidence type="ECO:0000256" key="1">
    <source>
        <dbReference type="ARBA" id="ARBA00004477"/>
    </source>
</evidence>
<dbReference type="InterPro" id="IPR036938">
    <property type="entry name" value="PAP2/HPO_sf"/>
</dbReference>
<keyword evidence="5 9" id="KW-1133">Transmembrane helix</keyword>
<protein>
    <recommendedName>
        <fullName evidence="10">Phosphatidic acid phosphatase type 2/haloperoxidase domain-containing protein</fullName>
    </recommendedName>
</protein>
<evidence type="ECO:0000313" key="12">
    <source>
        <dbReference type="Proteomes" id="UP000518752"/>
    </source>
</evidence>
<feature type="compositionally biased region" description="Basic and acidic residues" evidence="8">
    <location>
        <begin position="550"/>
        <end position="560"/>
    </location>
</feature>
<comment type="caution">
    <text evidence="11">The sequence shown here is derived from an EMBL/GenBank/DDBJ whole genome shotgun (WGS) entry which is preliminary data.</text>
</comment>
<dbReference type="GO" id="GO:0005789">
    <property type="term" value="C:endoplasmic reticulum membrane"/>
    <property type="evidence" value="ECO:0007669"/>
    <property type="project" value="UniProtKB-SubCell"/>
</dbReference>
<keyword evidence="12" id="KW-1185">Reference proteome</keyword>
<name>A0A8H5HUQ2_9AGAR</name>
<dbReference type="Gene3D" id="1.20.144.10">
    <property type="entry name" value="Phosphatidic acid phosphatase type 2/haloperoxidase"/>
    <property type="match status" value="1"/>
</dbReference>
<keyword evidence="2 9" id="KW-0812">Transmembrane</keyword>
<evidence type="ECO:0000256" key="8">
    <source>
        <dbReference type="SAM" id="MobiDB-lite"/>
    </source>
</evidence>
<feature type="transmembrane region" description="Helical" evidence="9">
    <location>
        <begin position="272"/>
        <end position="291"/>
    </location>
</feature>
<proteinExistence type="inferred from homology"/>
<evidence type="ECO:0000256" key="3">
    <source>
        <dbReference type="ARBA" id="ARBA00022801"/>
    </source>
</evidence>
<evidence type="ECO:0000256" key="6">
    <source>
        <dbReference type="ARBA" id="ARBA00023136"/>
    </source>
</evidence>
<feature type="transmembrane region" description="Helical" evidence="9">
    <location>
        <begin position="303"/>
        <end position="323"/>
    </location>
</feature>
<evidence type="ECO:0000256" key="9">
    <source>
        <dbReference type="SAM" id="Phobius"/>
    </source>
</evidence>
<dbReference type="CDD" id="cd03388">
    <property type="entry name" value="PAP2_SPPase1"/>
    <property type="match status" value="1"/>
</dbReference>
<feature type="region of interest" description="Disordered" evidence="8">
    <location>
        <begin position="465"/>
        <end position="488"/>
    </location>
</feature>
<dbReference type="GO" id="GO:0042392">
    <property type="term" value="F:sphingosine-1-phosphate phosphatase activity"/>
    <property type="evidence" value="ECO:0007669"/>
    <property type="project" value="TreeGrafter"/>
</dbReference>
<comment type="similarity">
    <text evidence="7">Belongs to the type 2 lipid phosphate phosphatase family.</text>
</comment>
<feature type="region of interest" description="Disordered" evidence="8">
    <location>
        <begin position="526"/>
        <end position="560"/>
    </location>
</feature>
<dbReference type="Proteomes" id="UP000518752">
    <property type="component" value="Unassembled WGS sequence"/>
</dbReference>
<keyword evidence="3" id="KW-0378">Hydrolase</keyword>
<dbReference type="SMART" id="SM00014">
    <property type="entry name" value="acidPPc"/>
    <property type="match status" value="1"/>
</dbReference>
<organism evidence="11 12">
    <name type="scientific">Collybiopsis confluens</name>
    <dbReference type="NCBI Taxonomy" id="2823264"/>
    <lineage>
        <taxon>Eukaryota</taxon>
        <taxon>Fungi</taxon>
        <taxon>Dikarya</taxon>
        <taxon>Basidiomycota</taxon>
        <taxon>Agaricomycotina</taxon>
        <taxon>Agaricomycetes</taxon>
        <taxon>Agaricomycetidae</taxon>
        <taxon>Agaricales</taxon>
        <taxon>Marasmiineae</taxon>
        <taxon>Omphalotaceae</taxon>
        <taxon>Collybiopsis</taxon>
    </lineage>
</organism>
<dbReference type="PANTHER" id="PTHR14969:SF28">
    <property type="entry name" value="DIHYDROSPHINGOSINE 1-PHOSPHATE PHOSPHATASE LCB3-RELATED"/>
    <property type="match status" value="1"/>
</dbReference>
<keyword evidence="4" id="KW-0256">Endoplasmic reticulum</keyword>
<dbReference type="EMBL" id="JAACJN010000020">
    <property type="protein sequence ID" value="KAF5389763.1"/>
    <property type="molecule type" value="Genomic_DNA"/>
</dbReference>
<evidence type="ECO:0000256" key="5">
    <source>
        <dbReference type="ARBA" id="ARBA00022989"/>
    </source>
</evidence>
<feature type="transmembrane region" description="Helical" evidence="9">
    <location>
        <begin position="105"/>
        <end position="123"/>
    </location>
</feature>
<evidence type="ECO:0000313" key="11">
    <source>
        <dbReference type="EMBL" id="KAF5389763.1"/>
    </source>
</evidence>
<gene>
    <name evidence="11" type="ORF">D9757_005973</name>
</gene>
<comment type="subcellular location">
    <subcellularLocation>
        <location evidence="1">Endoplasmic reticulum membrane</location>
        <topology evidence="1">Multi-pass membrane protein</topology>
    </subcellularLocation>
</comment>
<dbReference type="PANTHER" id="PTHR14969">
    <property type="entry name" value="SPHINGOSINE-1-PHOSPHATE PHOSPHOHYDROLASE"/>
    <property type="match status" value="1"/>
</dbReference>
<evidence type="ECO:0000256" key="4">
    <source>
        <dbReference type="ARBA" id="ARBA00022824"/>
    </source>
</evidence>
<dbReference type="OrthoDB" id="301434at2759"/>
<evidence type="ECO:0000259" key="10">
    <source>
        <dbReference type="SMART" id="SM00014"/>
    </source>
</evidence>
<feature type="transmembrane region" description="Helical" evidence="9">
    <location>
        <begin position="156"/>
        <end position="174"/>
    </location>
</feature>
<keyword evidence="6 9" id="KW-0472">Membrane</keyword>
<feature type="transmembrane region" description="Helical" evidence="9">
    <location>
        <begin position="376"/>
        <end position="401"/>
    </location>
</feature>
<evidence type="ECO:0000256" key="7">
    <source>
        <dbReference type="ARBA" id="ARBA00038324"/>
    </source>
</evidence>
<dbReference type="Pfam" id="PF01569">
    <property type="entry name" value="PAP2"/>
    <property type="match status" value="1"/>
</dbReference>